<gene>
    <name evidence="5" type="ordered locus">BTH_II1694</name>
</gene>
<keyword evidence="6" id="KW-1185">Reference proteome</keyword>
<proteinExistence type="inferred from homology"/>
<dbReference type="InterPro" id="IPR057326">
    <property type="entry name" value="KR_dom"/>
</dbReference>
<feature type="compositionally biased region" description="Basic and acidic residues" evidence="3">
    <location>
        <begin position="11"/>
        <end position="20"/>
    </location>
</feature>
<feature type="domain" description="Ketoreductase" evidence="4">
    <location>
        <begin position="85"/>
        <end position="268"/>
    </location>
</feature>
<dbReference type="SUPFAM" id="SSF51735">
    <property type="entry name" value="NAD(P)-binding Rossmann-fold domains"/>
    <property type="match status" value="1"/>
</dbReference>
<accession>Q2T4L1</accession>
<dbReference type="FunFam" id="3.40.50.720:FF:000084">
    <property type="entry name" value="Short-chain dehydrogenase reductase"/>
    <property type="match status" value="1"/>
</dbReference>
<dbReference type="InterPro" id="IPR036291">
    <property type="entry name" value="NAD(P)-bd_dom_sf"/>
</dbReference>
<protein>
    <submittedName>
        <fullName evidence="5">D-beta-hydroxybutyrate dehydrogenase</fullName>
    </submittedName>
</protein>
<dbReference type="Proteomes" id="UP000001930">
    <property type="component" value="Chromosome II"/>
</dbReference>
<reference evidence="5 6" key="1">
    <citation type="journal article" date="2005" name="BMC Genomics">
        <title>Bacterial genome adaptation to niches: divergence of the potential virulence genes in three Burkholderia species of different survival strategies.</title>
        <authorList>
            <person name="Kim H.S."/>
            <person name="Schell M.A."/>
            <person name="Yu Y."/>
            <person name="Ulrich R.L."/>
            <person name="Sarria S.H."/>
            <person name="Nierman W.C."/>
            <person name="DeShazer D."/>
        </authorList>
    </citation>
    <scope>NUCLEOTIDE SEQUENCE [LARGE SCALE GENOMIC DNA]</scope>
    <source>
        <strain evidence="6">ATCC 700388 / DSM 13276 / CCUG 48851 / CIP 106301 / E264</strain>
    </source>
</reference>
<dbReference type="PANTHER" id="PTHR42879">
    <property type="entry name" value="3-OXOACYL-(ACYL-CARRIER-PROTEIN) REDUCTASE"/>
    <property type="match status" value="1"/>
</dbReference>
<dbReference type="SMART" id="SM00822">
    <property type="entry name" value="PKS_KR"/>
    <property type="match status" value="1"/>
</dbReference>
<evidence type="ECO:0000256" key="3">
    <source>
        <dbReference type="SAM" id="MobiDB-lite"/>
    </source>
</evidence>
<evidence type="ECO:0000256" key="1">
    <source>
        <dbReference type="ARBA" id="ARBA00006484"/>
    </source>
</evidence>
<evidence type="ECO:0000259" key="4">
    <source>
        <dbReference type="SMART" id="SM00822"/>
    </source>
</evidence>
<dbReference type="EMBL" id="CP000085">
    <property type="protein sequence ID" value="ABC34344.1"/>
    <property type="molecule type" value="Genomic_DNA"/>
</dbReference>
<name>Q2T4L1_BURTA</name>
<evidence type="ECO:0000313" key="6">
    <source>
        <dbReference type="Proteomes" id="UP000001930"/>
    </source>
</evidence>
<dbReference type="Pfam" id="PF00106">
    <property type="entry name" value="adh_short"/>
    <property type="match status" value="1"/>
</dbReference>
<evidence type="ECO:0000313" key="5">
    <source>
        <dbReference type="EMBL" id="ABC34344.1"/>
    </source>
</evidence>
<organism evidence="5 6">
    <name type="scientific">Burkholderia thailandensis (strain ATCC 700388 / DSM 13276 / CCUG 48851 / CIP 106301 / E264)</name>
    <dbReference type="NCBI Taxonomy" id="271848"/>
    <lineage>
        <taxon>Bacteria</taxon>
        <taxon>Pseudomonadati</taxon>
        <taxon>Pseudomonadota</taxon>
        <taxon>Betaproteobacteria</taxon>
        <taxon>Burkholderiales</taxon>
        <taxon>Burkholderiaceae</taxon>
        <taxon>Burkholderia</taxon>
        <taxon>pseudomallei group</taxon>
    </lineage>
</organism>
<dbReference type="HOGENOM" id="CLU_010194_1_2_4"/>
<dbReference type="InterPro" id="IPR002347">
    <property type="entry name" value="SDR_fam"/>
</dbReference>
<dbReference type="KEGG" id="bte:BTH_II1694"/>
<dbReference type="AlphaFoldDB" id="Q2T4L1"/>
<feature type="compositionally biased region" description="Basic residues" evidence="3">
    <location>
        <begin position="1"/>
        <end position="10"/>
    </location>
</feature>
<feature type="region of interest" description="Disordered" evidence="3">
    <location>
        <begin position="1"/>
        <end position="45"/>
    </location>
</feature>
<dbReference type="Gene3D" id="3.40.50.720">
    <property type="entry name" value="NAD(P)-binding Rossmann-like Domain"/>
    <property type="match status" value="1"/>
</dbReference>
<dbReference type="PRINTS" id="PR00080">
    <property type="entry name" value="SDRFAMILY"/>
</dbReference>
<comment type="similarity">
    <text evidence="1 2">Belongs to the short-chain dehydrogenases/reductases (SDR) family.</text>
</comment>
<dbReference type="InterPro" id="IPR050259">
    <property type="entry name" value="SDR"/>
</dbReference>
<sequence>MRAAARHRDRRCAARRAEGRARRRAVNRAARANPPDAAPSSHRVPRERRLARFRLSWSLAPAAVARRIVLSFLRSMPMHIDLTGKTALVTASTAGIGLAIAEGLARAGAQLIVNGRGEASVKATLAHLRVAAPGASAQGVVADLSDADGARRVIDAAPSVDILVNNAGIYGPKPFFDIDDAEWEHFFQINVMSGVRLARHYLKGMLERDWGRIVFISSESALNIPADMIHYGFTKTAQLSISRGLAKLAAGSRVTVNAVLPGPTMSDGVKAMLKATADAEHKSVEQAGVDFVRAHRSSSIIQRPATCDEVANLVVYVCSPQASATTGAALRVDGGVVDTIA</sequence>
<dbReference type="PRINTS" id="PR00081">
    <property type="entry name" value="GDHRDH"/>
</dbReference>
<evidence type="ECO:0000256" key="2">
    <source>
        <dbReference type="RuleBase" id="RU000363"/>
    </source>
</evidence>